<sequence>MIKKALNYQRIQQTYKMYTDKTIENLQLLNG</sequence>
<name>A0A6J4GX00_9FLAO</name>
<proteinExistence type="predicted"/>
<organism evidence="1 2">
    <name type="scientific">Flavobacterium bizetiae</name>
    <dbReference type="NCBI Taxonomy" id="2704140"/>
    <lineage>
        <taxon>Bacteria</taxon>
        <taxon>Pseudomonadati</taxon>
        <taxon>Bacteroidota</taxon>
        <taxon>Flavobacteriia</taxon>
        <taxon>Flavobacteriales</taxon>
        <taxon>Flavobacteriaceae</taxon>
        <taxon>Flavobacterium</taxon>
    </lineage>
</organism>
<gene>
    <name evidence="1" type="ORF">FLA105534_04622</name>
</gene>
<evidence type="ECO:0000313" key="2">
    <source>
        <dbReference type="Proteomes" id="UP000479938"/>
    </source>
</evidence>
<evidence type="ECO:0000313" key="1">
    <source>
        <dbReference type="EMBL" id="CAA9203422.1"/>
    </source>
</evidence>
<protein>
    <submittedName>
        <fullName evidence="1">Uncharacterized protein</fullName>
    </submittedName>
</protein>
<reference evidence="1 2" key="1">
    <citation type="submission" date="2020-02" db="EMBL/GenBank/DDBJ databases">
        <authorList>
            <person name="Criscuolo A."/>
        </authorList>
    </citation>
    <scope>NUCLEOTIDE SEQUENCE [LARGE SCALE GENOMIC DNA]</scope>
    <source>
        <strain evidence="1">CIP105534</strain>
    </source>
</reference>
<keyword evidence="2" id="KW-1185">Reference proteome</keyword>
<dbReference type="Proteomes" id="UP000479938">
    <property type="component" value="Unassembled WGS sequence"/>
</dbReference>
<dbReference type="AlphaFoldDB" id="A0A6J4GX00"/>
<dbReference type="EMBL" id="CADCSU010000188">
    <property type="protein sequence ID" value="CAA9203422.1"/>
    <property type="molecule type" value="Genomic_DNA"/>
</dbReference>
<accession>A0A6J4GX00</accession>